<organism evidence="8 9">
    <name type="scientific">Methylacidimicrobium tartarophylax</name>
    <dbReference type="NCBI Taxonomy" id="1041768"/>
    <lineage>
        <taxon>Bacteria</taxon>
        <taxon>Pseudomonadati</taxon>
        <taxon>Verrucomicrobiota</taxon>
        <taxon>Methylacidimicrobium</taxon>
    </lineage>
</organism>
<comment type="pathway">
    <text evidence="1 6">Cofactor biosynthesis; pyrroloquinoline quinone biosynthesis.</text>
</comment>
<evidence type="ECO:0000259" key="7">
    <source>
        <dbReference type="Pfam" id="PF12706"/>
    </source>
</evidence>
<dbReference type="InterPro" id="IPR011842">
    <property type="entry name" value="PQQ_synth_PqqB"/>
</dbReference>
<dbReference type="Proteomes" id="UP000334923">
    <property type="component" value="Unassembled WGS sequence"/>
</dbReference>
<comment type="similarity">
    <text evidence="2 6">Belongs to the PqqB family.</text>
</comment>
<dbReference type="InterPro" id="IPR001279">
    <property type="entry name" value="Metallo-B-lactamas"/>
</dbReference>
<dbReference type="AlphaFoldDB" id="A0A5E6MFG4"/>
<dbReference type="OrthoDB" id="9800940at2"/>
<sequence length="304" mass="32772">MRLLVLGSGAGGGVPQWNCRCPNCTRAREERDLPPSRKSFRHTQASIAIAERGERWLLVNASPDLCSQFADRAELAPPEGSLRGSPLAAVALTDGQIDHTTGLLFLREGGELTLVCTDPVWKSLGSTFPIVSILGHFLPVRRLAYPAELASLIVEALPLPAAPAPYDPPSNESGHVVALRITGKKSGRRVVYAPGLPGVSREFADFVAGCDALFVDGTFWSEEELAPMNPERQRSILRSHLPVSGPGGTLAWLSGLPIREKFYIHINNTNPILDPGSSPAKQVREAGVQIAYDGMLLRLYPSPS</sequence>
<evidence type="ECO:0000256" key="2">
    <source>
        <dbReference type="ARBA" id="ARBA00008481"/>
    </source>
</evidence>
<dbReference type="HAMAP" id="MF_00653">
    <property type="entry name" value="PQQ_syn_PqqB"/>
    <property type="match status" value="1"/>
</dbReference>
<keyword evidence="5 6" id="KW-0884">PQQ biosynthesis</keyword>
<accession>A0A5E6MFG4</accession>
<dbReference type="Gene3D" id="3.60.15.10">
    <property type="entry name" value="Ribonuclease Z/Hydroxyacylglutathione hydrolase-like"/>
    <property type="match status" value="1"/>
</dbReference>
<gene>
    <name evidence="6 8" type="primary">pqqB</name>
    <name evidence="8" type="ORF">MAMT_01952</name>
</gene>
<dbReference type="InterPro" id="IPR036866">
    <property type="entry name" value="RibonucZ/Hydroxyglut_hydro"/>
</dbReference>
<dbReference type="NCBIfam" id="TIGR02108">
    <property type="entry name" value="PQQ_syn_pqqB"/>
    <property type="match status" value="1"/>
</dbReference>
<evidence type="ECO:0000256" key="5">
    <source>
        <dbReference type="ARBA" id="ARBA00022905"/>
    </source>
</evidence>
<feature type="domain" description="Metallo-beta-lactamase" evidence="7">
    <location>
        <begin position="55"/>
        <end position="266"/>
    </location>
</feature>
<dbReference type="UniPathway" id="UPA00539"/>
<comment type="function">
    <text evidence="6">May be involved in the transport of PQQ or its precursor to the periplasm.</text>
</comment>
<keyword evidence="9" id="KW-1185">Reference proteome</keyword>
<evidence type="ECO:0000256" key="4">
    <source>
        <dbReference type="ARBA" id="ARBA00022448"/>
    </source>
</evidence>
<keyword evidence="4 6" id="KW-0813">Transport</keyword>
<proteinExistence type="inferred from homology"/>
<dbReference type="GO" id="GO:0018189">
    <property type="term" value="P:pyrroloquinoline quinone biosynthetic process"/>
    <property type="evidence" value="ECO:0007669"/>
    <property type="project" value="UniProtKB-UniRule"/>
</dbReference>
<dbReference type="Pfam" id="PF12706">
    <property type="entry name" value="Lactamase_B_2"/>
    <property type="match status" value="1"/>
</dbReference>
<evidence type="ECO:0000256" key="3">
    <source>
        <dbReference type="ARBA" id="ARBA00015084"/>
    </source>
</evidence>
<dbReference type="SUPFAM" id="SSF56281">
    <property type="entry name" value="Metallo-hydrolase/oxidoreductase"/>
    <property type="match status" value="1"/>
</dbReference>
<evidence type="ECO:0000256" key="6">
    <source>
        <dbReference type="HAMAP-Rule" id="MF_00653"/>
    </source>
</evidence>
<evidence type="ECO:0000313" key="9">
    <source>
        <dbReference type="Proteomes" id="UP000334923"/>
    </source>
</evidence>
<evidence type="ECO:0000256" key="1">
    <source>
        <dbReference type="ARBA" id="ARBA00004886"/>
    </source>
</evidence>
<name>A0A5E6MFG4_9BACT</name>
<protein>
    <recommendedName>
        <fullName evidence="3 6">Coenzyme PQQ synthesis protein B</fullName>
    </recommendedName>
    <alternativeName>
        <fullName evidence="6">Pyrroloquinoline quinone biosynthesis protein B</fullName>
    </alternativeName>
</protein>
<reference evidence="8 9" key="1">
    <citation type="submission" date="2019-09" db="EMBL/GenBank/DDBJ databases">
        <authorList>
            <person name="Cremers G."/>
        </authorList>
    </citation>
    <scope>NUCLEOTIDE SEQUENCE [LARGE SCALE GENOMIC DNA]</scope>
    <source>
        <strain evidence="8">4A</strain>
    </source>
</reference>
<dbReference type="EMBL" id="CABFVA020000114">
    <property type="protein sequence ID" value="VVM07850.1"/>
    <property type="molecule type" value="Genomic_DNA"/>
</dbReference>
<evidence type="ECO:0000313" key="8">
    <source>
        <dbReference type="EMBL" id="VVM07850.1"/>
    </source>
</evidence>
<dbReference type="RefSeq" id="WP_142660791.1">
    <property type="nucleotide sequence ID" value="NZ_CABFVA020000114.1"/>
</dbReference>